<evidence type="ECO:0000313" key="1">
    <source>
        <dbReference type="EMBL" id="KAJ7518371.1"/>
    </source>
</evidence>
<protein>
    <submittedName>
        <fullName evidence="1">Uncharacterized protein</fullName>
    </submittedName>
</protein>
<organism evidence="1 2">
    <name type="scientific">Diphasiastrum complanatum</name>
    <name type="common">Issler's clubmoss</name>
    <name type="synonym">Lycopodium complanatum</name>
    <dbReference type="NCBI Taxonomy" id="34168"/>
    <lineage>
        <taxon>Eukaryota</taxon>
        <taxon>Viridiplantae</taxon>
        <taxon>Streptophyta</taxon>
        <taxon>Embryophyta</taxon>
        <taxon>Tracheophyta</taxon>
        <taxon>Lycopodiopsida</taxon>
        <taxon>Lycopodiales</taxon>
        <taxon>Lycopodiaceae</taxon>
        <taxon>Lycopodioideae</taxon>
        <taxon>Diphasiastrum</taxon>
    </lineage>
</organism>
<accession>A0ACC2ALM8</accession>
<evidence type="ECO:0000313" key="2">
    <source>
        <dbReference type="Proteomes" id="UP001162992"/>
    </source>
</evidence>
<reference evidence="2" key="1">
    <citation type="journal article" date="2024" name="Proc. Natl. Acad. Sci. U.S.A.">
        <title>Extraordinary preservation of gene collinearity over three hundred million years revealed in homosporous lycophytes.</title>
        <authorList>
            <person name="Li C."/>
            <person name="Wickell D."/>
            <person name="Kuo L.Y."/>
            <person name="Chen X."/>
            <person name="Nie B."/>
            <person name="Liao X."/>
            <person name="Peng D."/>
            <person name="Ji J."/>
            <person name="Jenkins J."/>
            <person name="Williams M."/>
            <person name="Shu S."/>
            <person name="Plott C."/>
            <person name="Barry K."/>
            <person name="Rajasekar S."/>
            <person name="Grimwood J."/>
            <person name="Han X."/>
            <person name="Sun S."/>
            <person name="Hou Z."/>
            <person name="He W."/>
            <person name="Dai G."/>
            <person name="Sun C."/>
            <person name="Schmutz J."/>
            <person name="Leebens-Mack J.H."/>
            <person name="Li F.W."/>
            <person name="Wang L."/>
        </authorList>
    </citation>
    <scope>NUCLEOTIDE SEQUENCE [LARGE SCALE GENOMIC DNA]</scope>
    <source>
        <strain evidence="2">cv. PW_Plant_1</strain>
    </source>
</reference>
<sequence length="595" mass="67894">MAWNSSSSGRRLLDCEDRKCVGASWALVSAIFTVGSLLALASPIAATPDLKGIDPKDLQYYESSIIWCRDKSKSFPRERLNDNFCDCRDGTDEPGTSACPESKFYCSNIGHRPETLFSSRVNDGICDCCDGSDEYDGKIKCSNTCWEAGKKSREKLEKKLATFKEGLKLRTKDVDYARHKRKEQQEELSTLKKDEKNLKDVVKKLKVHLDAIEKAEKEEELKRAKAEQERQAKQNASIGNTNASVTETPTEVRPEDFEVEISDVQNSEDSQVEEKEAGSHEEGLETVVQSEGESENLESLSKEELGKLVASRWTGEKVEHEGRFGENSDNSHHVMEETDEAVDDSSNNLHETGEEFENNENADWVNEDRENEDNEEEEEEEEEEDNYEKTYVPSEHTVSDSLSPPSSPWWKRVLLAPQTLLKLIGVTNLQFDKSEVERIRREFSEANSKLTSLQRKISDLELKLKQDFGKDGEFFSFYDQCFEMKLNKYLYKICPYKQASQNENHATSRLGTWDGFKDDYKVMVFSNGDKCWNGPDRSLKVRLRCGLKNEVLSVEEPSRCEYVAELTTPASCLESKLLALQQQQRNAESQLHEEL</sequence>
<name>A0ACC2ALM8_DIPCM</name>
<gene>
    <name evidence="1" type="ORF">O6H91_21G065900</name>
</gene>
<dbReference type="Proteomes" id="UP001162992">
    <property type="component" value="Chromosome 21"/>
</dbReference>
<dbReference type="EMBL" id="CM055112">
    <property type="protein sequence ID" value="KAJ7518371.1"/>
    <property type="molecule type" value="Genomic_DNA"/>
</dbReference>
<proteinExistence type="predicted"/>
<comment type="caution">
    <text evidence="1">The sequence shown here is derived from an EMBL/GenBank/DDBJ whole genome shotgun (WGS) entry which is preliminary data.</text>
</comment>
<keyword evidence="2" id="KW-1185">Reference proteome</keyword>